<dbReference type="Pfam" id="PF05145">
    <property type="entry name" value="AbrB"/>
    <property type="match status" value="1"/>
</dbReference>
<keyword evidence="1" id="KW-1133">Transmembrane helix</keyword>
<keyword evidence="1" id="KW-0812">Transmembrane</keyword>
<dbReference type="GO" id="GO:0010468">
    <property type="term" value="P:regulation of gene expression"/>
    <property type="evidence" value="ECO:0007669"/>
    <property type="project" value="InterPro"/>
</dbReference>
<organism evidence="2 3">
    <name type="scientific">Roseisalinus antarcticus</name>
    <dbReference type="NCBI Taxonomy" id="254357"/>
    <lineage>
        <taxon>Bacteria</taxon>
        <taxon>Pseudomonadati</taxon>
        <taxon>Pseudomonadota</taxon>
        <taxon>Alphaproteobacteria</taxon>
        <taxon>Rhodobacterales</taxon>
        <taxon>Roseobacteraceae</taxon>
        <taxon>Roseisalinus</taxon>
    </lineage>
</organism>
<name>A0A1Y5T6S6_9RHOB</name>
<feature type="transmembrane region" description="Helical" evidence="1">
    <location>
        <begin position="186"/>
        <end position="205"/>
    </location>
</feature>
<dbReference type="AlphaFoldDB" id="A0A1Y5T6S6"/>
<feature type="transmembrane region" description="Helical" evidence="1">
    <location>
        <begin position="126"/>
        <end position="144"/>
    </location>
</feature>
<feature type="transmembrane region" description="Helical" evidence="1">
    <location>
        <begin position="156"/>
        <end position="174"/>
    </location>
</feature>
<dbReference type="NCBIfam" id="TIGR03082">
    <property type="entry name" value="Gneg_AbrB_dup"/>
    <property type="match status" value="2"/>
</dbReference>
<keyword evidence="2" id="KW-0503">Monooxygenase</keyword>
<protein>
    <submittedName>
        <fullName evidence="2">Putative ammonia monooxygenase</fullName>
    </submittedName>
</protein>
<gene>
    <name evidence="2" type="ORF">ROA7023_02594</name>
</gene>
<dbReference type="OrthoDB" id="9809910at2"/>
<dbReference type="GO" id="GO:0016020">
    <property type="term" value="C:membrane"/>
    <property type="evidence" value="ECO:0007669"/>
    <property type="project" value="InterPro"/>
</dbReference>
<feature type="transmembrane region" description="Helical" evidence="1">
    <location>
        <begin position="241"/>
        <end position="257"/>
    </location>
</feature>
<dbReference type="PANTHER" id="PTHR38457:SF1">
    <property type="entry name" value="REGULATOR ABRB-RELATED"/>
    <property type="match status" value="1"/>
</dbReference>
<dbReference type="PANTHER" id="PTHR38457">
    <property type="entry name" value="REGULATOR ABRB-RELATED"/>
    <property type="match status" value="1"/>
</dbReference>
<evidence type="ECO:0000313" key="2">
    <source>
        <dbReference type="EMBL" id="SLN57207.1"/>
    </source>
</evidence>
<dbReference type="InterPro" id="IPR017516">
    <property type="entry name" value="AbrB_dup"/>
</dbReference>
<feature type="transmembrane region" description="Helical" evidence="1">
    <location>
        <begin position="269"/>
        <end position="294"/>
    </location>
</feature>
<dbReference type="RefSeq" id="WP_085879430.1">
    <property type="nucleotide sequence ID" value="NZ_FWFZ01000012.1"/>
</dbReference>
<feature type="transmembrane region" description="Helical" evidence="1">
    <location>
        <begin position="16"/>
        <end position="35"/>
    </location>
</feature>
<dbReference type="InterPro" id="IPR007820">
    <property type="entry name" value="AbrB_fam"/>
</dbReference>
<evidence type="ECO:0000313" key="3">
    <source>
        <dbReference type="Proteomes" id="UP000193900"/>
    </source>
</evidence>
<keyword evidence="1" id="KW-0472">Membrane</keyword>
<keyword evidence="3" id="KW-1185">Reference proteome</keyword>
<dbReference type="PIRSF" id="PIRSF038991">
    <property type="entry name" value="Protein_AbrB"/>
    <property type="match status" value="1"/>
</dbReference>
<evidence type="ECO:0000256" key="1">
    <source>
        <dbReference type="SAM" id="Phobius"/>
    </source>
</evidence>
<feature type="transmembrane region" description="Helical" evidence="1">
    <location>
        <begin position="334"/>
        <end position="352"/>
    </location>
</feature>
<keyword evidence="2" id="KW-0560">Oxidoreductase</keyword>
<dbReference type="GO" id="GO:0004497">
    <property type="term" value="F:monooxygenase activity"/>
    <property type="evidence" value="ECO:0007669"/>
    <property type="project" value="UniProtKB-KW"/>
</dbReference>
<reference evidence="2 3" key="1">
    <citation type="submission" date="2017-03" db="EMBL/GenBank/DDBJ databases">
        <authorList>
            <person name="Afonso C.L."/>
            <person name="Miller P.J."/>
            <person name="Scott M.A."/>
            <person name="Spackman E."/>
            <person name="Goraichik I."/>
            <person name="Dimitrov K.M."/>
            <person name="Suarez D.L."/>
            <person name="Swayne D.E."/>
        </authorList>
    </citation>
    <scope>NUCLEOTIDE SEQUENCE [LARGE SCALE GENOMIC DNA]</scope>
    <source>
        <strain evidence="2 3">CECT 7023</strain>
    </source>
</reference>
<feature type="transmembrane region" description="Helical" evidence="1">
    <location>
        <begin position="95"/>
        <end position="114"/>
    </location>
</feature>
<sequence length="356" mass="37294">MTRPDPAGRQPLARPWQWLILGAMSSVMISALLLVSFPAAWLIGAMIAGIFFTVFGGTLRITNTWSLIGQGVLGTLIANAMPLDTSVGLVSQWPVFLISAICLFVTALALGWILTAAKILPGTTVVWGLSPGAATMMTFMAENAGADAQTVAFMQYLRLVLIAIIATAVTWAIGHEPAATATAQAVAAPLDWIAVCETLVLALAGPAVARITGIKSMALVFPLAGGLLLSHLGWLDLRLPAPLLFGVYTLLGWRIGLRFTRPLVMHALSVMPAILLSSLLLLGACAGVAAWLVVFHGVDPLTAYLATSPGGVDMVAVLSASGGADMGFVMTMQMLRFLLVLAFVPPLAGVIGRRSR</sequence>
<dbReference type="Proteomes" id="UP000193900">
    <property type="component" value="Unassembled WGS sequence"/>
</dbReference>
<accession>A0A1Y5T6S6</accession>
<dbReference type="EMBL" id="FWFZ01000012">
    <property type="protein sequence ID" value="SLN57207.1"/>
    <property type="molecule type" value="Genomic_DNA"/>
</dbReference>
<feature type="transmembrane region" description="Helical" evidence="1">
    <location>
        <begin position="40"/>
        <end position="59"/>
    </location>
</feature>
<proteinExistence type="predicted"/>